<proteinExistence type="predicted"/>
<name>A0A9Q3D2Z8_9BASI</name>
<evidence type="ECO:0000256" key="1">
    <source>
        <dbReference type="SAM" id="Phobius"/>
    </source>
</evidence>
<dbReference type="Proteomes" id="UP000765509">
    <property type="component" value="Unassembled WGS sequence"/>
</dbReference>
<protein>
    <submittedName>
        <fullName evidence="2">Uncharacterized protein</fullName>
    </submittedName>
</protein>
<feature type="transmembrane region" description="Helical" evidence="1">
    <location>
        <begin position="12"/>
        <end position="35"/>
    </location>
</feature>
<keyword evidence="3" id="KW-1185">Reference proteome</keyword>
<dbReference type="AlphaFoldDB" id="A0A9Q3D2Z8"/>
<gene>
    <name evidence="2" type="ORF">O181_034415</name>
</gene>
<dbReference type="EMBL" id="AVOT02012696">
    <property type="protein sequence ID" value="MBW0494700.1"/>
    <property type="molecule type" value="Genomic_DNA"/>
</dbReference>
<sequence length="112" mass="12907">MPHDWPKWDAFVSGFLFFTFLIMNIQTCFIIYAMVATKSFTLGTKTALGMWKFDTITIHSVASFVYSISPLSAQEFLSEIKFTFIFSANWCKFSNRAVLPNFPHPCGLNYEH</sequence>
<evidence type="ECO:0000313" key="2">
    <source>
        <dbReference type="EMBL" id="MBW0494700.1"/>
    </source>
</evidence>
<keyword evidence="1" id="KW-1133">Transmembrane helix</keyword>
<accession>A0A9Q3D2Z8</accession>
<evidence type="ECO:0000313" key="3">
    <source>
        <dbReference type="Proteomes" id="UP000765509"/>
    </source>
</evidence>
<organism evidence="2 3">
    <name type="scientific">Austropuccinia psidii MF-1</name>
    <dbReference type="NCBI Taxonomy" id="1389203"/>
    <lineage>
        <taxon>Eukaryota</taxon>
        <taxon>Fungi</taxon>
        <taxon>Dikarya</taxon>
        <taxon>Basidiomycota</taxon>
        <taxon>Pucciniomycotina</taxon>
        <taxon>Pucciniomycetes</taxon>
        <taxon>Pucciniales</taxon>
        <taxon>Sphaerophragmiaceae</taxon>
        <taxon>Austropuccinia</taxon>
    </lineage>
</organism>
<keyword evidence="1" id="KW-0812">Transmembrane</keyword>
<comment type="caution">
    <text evidence="2">The sequence shown here is derived from an EMBL/GenBank/DDBJ whole genome shotgun (WGS) entry which is preliminary data.</text>
</comment>
<reference evidence="2" key="1">
    <citation type="submission" date="2021-03" db="EMBL/GenBank/DDBJ databases">
        <title>Draft genome sequence of rust myrtle Austropuccinia psidii MF-1, a brazilian biotype.</title>
        <authorList>
            <person name="Quecine M.C."/>
            <person name="Pachon D.M.R."/>
            <person name="Bonatelli M.L."/>
            <person name="Correr F.H."/>
            <person name="Franceschini L.M."/>
            <person name="Leite T.F."/>
            <person name="Margarido G.R.A."/>
            <person name="Almeida C.A."/>
            <person name="Ferrarezi J.A."/>
            <person name="Labate C.A."/>
        </authorList>
    </citation>
    <scope>NUCLEOTIDE SEQUENCE</scope>
    <source>
        <strain evidence="2">MF-1</strain>
    </source>
</reference>
<keyword evidence="1" id="KW-0472">Membrane</keyword>
<dbReference type="OrthoDB" id="2506880at2759"/>